<proteinExistence type="predicted"/>
<dbReference type="EMBL" id="CAADHB010000078">
    <property type="protein sequence ID" value="VFK79989.1"/>
    <property type="molecule type" value="Genomic_DNA"/>
</dbReference>
<reference evidence="2" key="1">
    <citation type="submission" date="2019-02" db="EMBL/GenBank/DDBJ databases">
        <authorList>
            <person name="Gruber-Vodicka R. H."/>
            <person name="Seah K. B. B."/>
        </authorList>
    </citation>
    <scope>NUCLEOTIDE SEQUENCE</scope>
    <source>
        <strain evidence="3">BECK_S127</strain>
        <strain evidence="2">BECK_S1320</strain>
        <strain evidence="1">BECK_S1321</strain>
    </source>
</reference>
<name>A0A450Z7Q1_9GAMM</name>
<sequence length="116" mass="13448">MICKTGYGYTAFIPIVEAKPTRVVSRQMGYRHRDFFRNLRTAMEGRAYKIIGKSSVIVREGDKQLEIELREESERGLSPSLRLPVTPVVFRFFGYSDREADEFLRAIDRHYQRGGG</sequence>
<dbReference type="AlphaFoldDB" id="A0A450Z7Q1"/>
<gene>
    <name evidence="3" type="ORF">BECKSD772D_GA0070982_10784</name>
    <name evidence="2" type="ORF">BECKSD772E_GA0070983_12491</name>
    <name evidence="1" type="ORF">BECKSD772F_GA0070984_12601</name>
</gene>
<protein>
    <submittedName>
        <fullName evidence="2">Uncharacterized protein</fullName>
    </submittedName>
</protein>
<organism evidence="2">
    <name type="scientific">Candidatus Kentrum sp. SD</name>
    <dbReference type="NCBI Taxonomy" id="2126332"/>
    <lineage>
        <taxon>Bacteria</taxon>
        <taxon>Pseudomonadati</taxon>
        <taxon>Pseudomonadota</taxon>
        <taxon>Gammaproteobacteria</taxon>
        <taxon>Candidatus Kentrum</taxon>
    </lineage>
</organism>
<accession>A0A450Z7Q1</accession>
<dbReference type="EMBL" id="CAADFU010000249">
    <property type="protein sequence ID" value="VFK49823.1"/>
    <property type="molecule type" value="Genomic_DNA"/>
</dbReference>
<evidence type="ECO:0000313" key="1">
    <source>
        <dbReference type="EMBL" id="VFK45884.1"/>
    </source>
</evidence>
<dbReference type="EMBL" id="CAADFR010000260">
    <property type="protein sequence ID" value="VFK45884.1"/>
    <property type="molecule type" value="Genomic_DNA"/>
</dbReference>
<evidence type="ECO:0000313" key="3">
    <source>
        <dbReference type="EMBL" id="VFK79989.1"/>
    </source>
</evidence>
<evidence type="ECO:0000313" key="2">
    <source>
        <dbReference type="EMBL" id="VFK49823.1"/>
    </source>
</evidence>